<dbReference type="SUPFAM" id="SSF55729">
    <property type="entry name" value="Acyl-CoA N-acyltransferases (Nat)"/>
    <property type="match status" value="1"/>
</dbReference>
<name>A0ABU0E652_9FIRM</name>
<dbReference type="InterPro" id="IPR000182">
    <property type="entry name" value="GNAT_dom"/>
</dbReference>
<keyword evidence="3" id="KW-1185">Reference proteome</keyword>
<feature type="domain" description="N-acetyltransferase" evidence="1">
    <location>
        <begin position="2"/>
        <end position="139"/>
    </location>
</feature>
<dbReference type="Pfam" id="PF00583">
    <property type="entry name" value="Acetyltransf_1"/>
    <property type="match status" value="1"/>
</dbReference>
<dbReference type="PROSITE" id="PS51186">
    <property type="entry name" value="GNAT"/>
    <property type="match status" value="1"/>
</dbReference>
<reference evidence="2 3" key="1">
    <citation type="submission" date="2023-07" db="EMBL/GenBank/DDBJ databases">
        <title>Genomic Encyclopedia of Type Strains, Phase IV (KMG-IV): sequencing the most valuable type-strain genomes for metagenomic binning, comparative biology and taxonomic classification.</title>
        <authorList>
            <person name="Goeker M."/>
        </authorList>
    </citation>
    <scope>NUCLEOTIDE SEQUENCE [LARGE SCALE GENOMIC DNA]</scope>
    <source>
        <strain evidence="2 3">DSM 16784</strain>
    </source>
</reference>
<dbReference type="InterPro" id="IPR016181">
    <property type="entry name" value="Acyl_CoA_acyltransferase"/>
</dbReference>
<dbReference type="Proteomes" id="UP001230220">
    <property type="component" value="Unassembled WGS sequence"/>
</dbReference>
<accession>A0ABU0E652</accession>
<dbReference type="EMBL" id="JAUSUR010000006">
    <property type="protein sequence ID" value="MDQ0362291.1"/>
    <property type="molecule type" value="Genomic_DNA"/>
</dbReference>
<comment type="caution">
    <text evidence="2">The sequence shown here is derived from an EMBL/GenBank/DDBJ whole genome shotgun (WGS) entry which is preliminary data.</text>
</comment>
<evidence type="ECO:0000259" key="1">
    <source>
        <dbReference type="PROSITE" id="PS51186"/>
    </source>
</evidence>
<organism evidence="2 3">
    <name type="scientific">Breznakia pachnodae</name>
    <dbReference type="NCBI Taxonomy" id="265178"/>
    <lineage>
        <taxon>Bacteria</taxon>
        <taxon>Bacillati</taxon>
        <taxon>Bacillota</taxon>
        <taxon>Erysipelotrichia</taxon>
        <taxon>Erysipelotrichales</taxon>
        <taxon>Erysipelotrichaceae</taxon>
        <taxon>Breznakia</taxon>
    </lineage>
</organism>
<evidence type="ECO:0000313" key="3">
    <source>
        <dbReference type="Proteomes" id="UP001230220"/>
    </source>
</evidence>
<gene>
    <name evidence="2" type="ORF">J2S15_003045</name>
</gene>
<sequence>MISIKYATKEDTNFWFTLDAHMSEKEYYLKVNENRAYIIYDDHKPIGIMRYNLFWDNLPFLTMIHLDESYQGKGFGKEAMLFWENEMRNLGYGVVMTSTQADEEAQHFYRKLGYKDNGCLVMDLPQVKQPLEIFLIKEL</sequence>
<proteinExistence type="predicted"/>
<dbReference type="RefSeq" id="WP_307409772.1">
    <property type="nucleotide sequence ID" value="NZ_JAUSUR010000006.1"/>
</dbReference>
<dbReference type="Gene3D" id="3.40.630.30">
    <property type="match status" value="1"/>
</dbReference>
<dbReference type="CDD" id="cd04301">
    <property type="entry name" value="NAT_SF"/>
    <property type="match status" value="1"/>
</dbReference>
<protein>
    <submittedName>
        <fullName evidence="2">Ribosomal protein S18 acetylase RimI-like enzyme</fullName>
    </submittedName>
</protein>
<evidence type="ECO:0000313" key="2">
    <source>
        <dbReference type="EMBL" id="MDQ0362291.1"/>
    </source>
</evidence>